<dbReference type="EMBL" id="JBHUMY010000001">
    <property type="protein sequence ID" value="MFD2659042.1"/>
    <property type="molecule type" value="Genomic_DNA"/>
</dbReference>
<dbReference type="RefSeq" id="WP_379269195.1">
    <property type="nucleotide sequence ID" value="NZ_JBHUGT010000031.1"/>
</dbReference>
<dbReference type="PANTHER" id="PTHR43000">
    <property type="entry name" value="DTDP-D-GLUCOSE 4,6-DEHYDRATASE-RELATED"/>
    <property type="match status" value="1"/>
</dbReference>
<evidence type="ECO:0000313" key="3">
    <source>
        <dbReference type="EMBL" id="MFD2659042.1"/>
    </source>
</evidence>
<dbReference type="Proteomes" id="UP001597493">
    <property type="component" value="Unassembled WGS sequence"/>
</dbReference>
<dbReference type="InterPro" id="IPR036291">
    <property type="entry name" value="NAD(P)-bd_dom_sf"/>
</dbReference>
<organism evidence="3 4">
    <name type="scientific">Paenibacillus thailandensis</name>
    <dbReference type="NCBI Taxonomy" id="393250"/>
    <lineage>
        <taxon>Bacteria</taxon>
        <taxon>Bacillati</taxon>
        <taxon>Bacillota</taxon>
        <taxon>Bacilli</taxon>
        <taxon>Bacillales</taxon>
        <taxon>Paenibacillaceae</taxon>
        <taxon>Paenibacillus</taxon>
    </lineage>
</organism>
<evidence type="ECO:0000256" key="1">
    <source>
        <dbReference type="ARBA" id="ARBA00007637"/>
    </source>
</evidence>
<dbReference type="PROSITE" id="PS51257">
    <property type="entry name" value="PROKAR_LIPOPROTEIN"/>
    <property type="match status" value="1"/>
</dbReference>
<dbReference type="SUPFAM" id="SSF51735">
    <property type="entry name" value="NAD(P)-binding Rossmann-fold domains"/>
    <property type="match status" value="1"/>
</dbReference>
<reference evidence="4" key="1">
    <citation type="journal article" date="2019" name="Int. J. Syst. Evol. Microbiol.">
        <title>The Global Catalogue of Microorganisms (GCM) 10K type strain sequencing project: providing services to taxonomists for standard genome sequencing and annotation.</title>
        <authorList>
            <consortium name="The Broad Institute Genomics Platform"/>
            <consortium name="The Broad Institute Genome Sequencing Center for Infectious Disease"/>
            <person name="Wu L."/>
            <person name="Ma J."/>
        </authorList>
    </citation>
    <scope>NUCLEOTIDE SEQUENCE [LARGE SCALE GENOMIC DNA]</scope>
    <source>
        <strain evidence="4">TISTR 1827</strain>
    </source>
</reference>
<dbReference type="Pfam" id="PF01370">
    <property type="entry name" value="Epimerase"/>
    <property type="match status" value="1"/>
</dbReference>
<dbReference type="Gene3D" id="3.40.50.720">
    <property type="entry name" value="NAD(P)-binding Rossmann-like Domain"/>
    <property type="match status" value="1"/>
</dbReference>
<evidence type="ECO:0000259" key="2">
    <source>
        <dbReference type="Pfam" id="PF01370"/>
    </source>
</evidence>
<accession>A0ABW5QRT9</accession>
<comment type="caution">
    <text evidence="3">The sequence shown here is derived from an EMBL/GenBank/DDBJ whole genome shotgun (WGS) entry which is preliminary data.</text>
</comment>
<feature type="domain" description="NAD-dependent epimerase/dehydratase" evidence="2">
    <location>
        <begin position="7"/>
        <end position="248"/>
    </location>
</feature>
<proteinExistence type="inferred from homology"/>
<dbReference type="InterPro" id="IPR001509">
    <property type="entry name" value="Epimerase_deHydtase"/>
</dbReference>
<gene>
    <name evidence="3" type="ORF">ACFSW5_02050</name>
</gene>
<evidence type="ECO:0000313" key="4">
    <source>
        <dbReference type="Proteomes" id="UP001597493"/>
    </source>
</evidence>
<comment type="similarity">
    <text evidence="1">Belongs to the NAD(P)-dependent epimerase/dehydratase family.</text>
</comment>
<sequence length="323" mass="35282">MTHKAKIVVTGVSSFIGCHIAVHLASLHHTVVGTISNGRDSYSSIRSDRLNAAAAANVRLAQLDITDSSALKRFVETEKPEVWVHHAGYVKDYEGFNYDLRKGNEINVLPLAPLFEALSLNGCRGVVVTGTQSEYGSSDSPLGEDEACWPSSAYGLSKLTETIRVGQLAAQYGLPARIARIFIPFGPLDSPAKLLPSVIASLASDRAVALTSCEQQRDYCYIDDLVKGYELLIDDLDRGPLFDIFNLCSGTAIALKELLFRIARIQGGDLKLLQFGRLPMRAGEAMVCCGSNAKARQVLGWQPRSLEDGLRSYIRQLQIKEKP</sequence>
<protein>
    <submittedName>
        <fullName evidence="3">NAD-dependent epimerase/dehydratase family protein</fullName>
    </submittedName>
</protein>
<name>A0ABW5QRT9_9BACL</name>
<keyword evidence="4" id="KW-1185">Reference proteome</keyword>